<dbReference type="Gene3D" id="3.40.50.1010">
    <property type="entry name" value="5'-nuclease"/>
    <property type="match status" value="1"/>
</dbReference>
<dbReference type="STRING" id="39482.ERS852491_00884"/>
<evidence type="ECO:0000313" key="1">
    <source>
        <dbReference type="EMBL" id="CUN94714.1"/>
    </source>
</evidence>
<dbReference type="EMBL" id="CYZU01000006">
    <property type="protein sequence ID" value="CUN94714.1"/>
    <property type="molecule type" value="Genomic_DNA"/>
</dbReference>
<organism evidence="1 2">
    <name type="scientific">Faecalicatena contorta</name>
    <dbReference type="NCBI Taxonomy" id="39482"/>
    <lineage>
        <taxon>Bacteria</taxon>
        <taxon>Bacillati</taxon>
        <taxon>Bacillota</taxon>
        <taxon>Clostridia</taxon>
        <taxon>Lachnospirales</taxon>
        <taxon>Lachnospiraceae</taxon>
        <taxon>Faecalicatena</taxon>
    </lineage>
</organism>
<gene>
    <name evidence="1" type="ORF">ERS852491_00884</name>
</gene>
<reference evidence="1 2" key="1">
    <citation type="submission" date="2015-09" db="EMBL/GenBank/DDBJ databases">
        <authorList>
            <consortium name="Pathogen Informatics"/>
        </authorList>
    </citation>
    <scope>NUCLEOTIDE SEQUENCE [LARGE SCALE GENOMIC DNA]</scope>
    <source>
        <strain evidence="1 2">2789STDY5834876</strain>
    </source>
</reference>
<dbReference type="AlphaFoldDB" id="A0A174B1Z2"/>
<name>A0A174B1Z2_9FIRM</name>
<sequence>MVKIYLDNCCFNRPFDDQTQIKIHLETQAKLYIQAKIKDGLYGLVWSYILDYENGRNPYEEKRRAISPWRKIASECISEESEEILIFAESLSEKGIKTYDALHLACAVSANCDYYLTTDKKLINTPIPEIKILNPVIFVNEMEE</sequence>
<dbReference type="SUPFAM" id="SSF88723">
    <property type="entry name" value="PIN domain-like"/>
    <property type="match status" value="1"/>
</dbReference>
<protein>
    <recommendedName>
        <fullName evidence="3">PIN domain-containing protein</fullName>
    </recommendedName>
</protein>
<dbReference type="InterPro" id="IPR029060">
    <property type="entry name" value="PIN-like_dom_sf"/>
</dbReference>
<proteinExistence type="predicted"/>
<accession>A0A174B1Z2</accession>
<evidence type="ECO:0000313" key="2">
    <source>
        <dbReference type="Proteomes" id="UP000095544"/>
    </source>
</evidence>
<evidence type="ECO:0008006" key="3">
    <source>
        <dbReference type="Google" id="ProtNLM"/>
    </source>
</evidence>
<dbReference type="RefSeq" id="WP_197278214.1">
    <property type="nucleotide sequence ID" value="NZ_CABKUE010000008.1"/>
</dbReference>
<dbReference type="Proteomes" id="UP000095544">
    <property type="component" value="Unassembled WGS sequence"/>
</dbReference>